<dbReference type="Pfam" id="PF01494">
    <property type="entry name" value="FAD_binding_3"/>
    <property type="match status" value="1"/>
</dbReference>
<dbReference type="PANTHER" id="PTHR42685">
    <property type="entry name" value="GERANYLGERANYL DIPHOSPHATE REDUCTASE"/>
    <property type="match status" value="1"/>
</dbReference>
<name>A0ABU2N1Y7_9PSEU</name>
<dbReference type="RefSeq" id="WP_311553821.1">
    <property type="nucleotide sequence ID" value="NZ_JAVREJ010000001.1"/>
</dbReference>
<reference evidence="3" key="1">
    <citation type="submission" date="2023-07" db="EMBL/GenBank/DDBJ databases">
        <title>30 novel species of actinomycetes from the DSMZ collection.</title>
        <authorList>
            <person name="Nouioui I."/>
        </authorList>
    </citation>
    <scope>NUCLEOTIDE SEQUENCE [LARGE SCALE GENOMIC DNA]</scope>
    <source>
        <strain evidence="3">DSM 45834</strain>
    </source>
</reference>
<dbReference type="InterPro" id="IPR002938">
    <property type="entry name" value="FAD-bd"/>
</dbReference>
<dbReference type="InterPro" id="IPR036188">
    <property type="entry name" value="FAD/NAD-bd_sf"/>
</dbReference>
<sequence length="444" mass="47625">MRVAIIGSGPTGLFLGAALARRGHGVTAVDRDPGPAPDGSWPRRGVMQFHHAHAFRGQVPAALRAELPEAYDEWVAGGAEQIRIPRPDGTEVLAGMRSRRETFERALRAAAAQQPGLELRCGHVDAVLDDGGRARGLRVDGQDLPADLVIDASGRAGRVTRALRPPPSAGGDTGVAYVDRQYQLHDGAEPGPMVNPIAWQAELDGYQVILFLHERGIFSVLIVRPVDEPDLLHLRRTDVFEAACRAVPGLATWTDPDRSRPITDVLTGGALVNHYRGQTGADGALALPGLVFVGDAVCTTTPMFGRGVTTSFLQAREVLRLIDEHGADAVTVGESFDAWCAVNMQPWVDDHVRMDDTARRLWAGDDLDLDARLPSNLIMAAVQVDPSIAPALGPYLSMEAGPSCLDAVEPRARAVYASGWRPGFDPGPSRRELVELVRSTVAAT</sequence>
<evidence type="ECO:0000313" key="2">
    <source>
        <dbReference type="EMBL" id="MDT0347921.1"/>
    </source>
</evidence>
<organism evidence="2 3">
    <name type="scientific">Pseudonocardia charpentierae</name>
    <dbReference type="NCBI Taxonomy" id="3075545"/>
    <lineage>
        <taxon>Bacteria</taxon>
        <taxon>Bacillati</taxon>
        <taxon>Actinomycetota</taxon>
        <taxon>Actinomycetes</taxon>
        <taxon>Pseudonocardiales</taxon>
        <taxon>Pseudonocardiaceae</taxon>
        <taxon>Pseudonocardia</taxon>
    </lineage>
</organism>
<evidence type="ECO:0000313" key="3">
    <source>
        <dbReference type="Proteomes" id="UP001183202"/>
    </source>
</evidence>
<dbReference type="Pfam" id="PF04820">
    <property type="entry name" value="Trp_halogenase"/>
    <property type="match status" value="1"/>
</dbReference>
<dbReference type="SUPFAM" id="SSF51905">
    <property type="entry name" value="FAD/NAD(P)-binding domain"/>
    <property type="match status" value="1"/>
</dbReference>
<dbReference type="PANTHER" id="PTHR42685:SF21">
    <property type="entry name" value="DEHYDROGENASE (FLAVOPROTEIN)-LIKE PROTEIN"/>
    <property type="match status" value="1"/>
</dbReference>
<dbReference type="Gene3D" id="3.50.50.60">
    <property type="entry name" value="FAD/NAD(P)-binding domain"/>
    <property type="match status" value="1"/>
</dbReference>
<evidence type="ECO:0000259" key="1">
    <source>
        <dbReference type="Pfam" id="PF01494"/>
    </source>
</evidence>
<protein>
    <submittedName>
        <fullName evidence="2">Tryptophan 7-halogenase</fullName>
    </submittedName>
</protein>
<dbReference type="EMBL" id="JAVREJ010000001">
    <property type="protein sequence ID" value="MDT0347921.1"/>
    <property type="molecule type" value="Genomic_DNA"/>
</dbReference>
<proteinExistence type="predicted"/>
<gene>
    <name evidence="2" type="ORF">RM445_00090</name>
</gene>
<accession>A0ABU2N1Y7</accession>
<keyword evidence="3" id="KW-1185">Reference proteome</keyword>
<dbReference type="InterPro" id="IPR006905">
    <property type="entry name" value="Flavin_halogenase"/>
</dbReference>
<comment type="caution">
    <text evidence="2">The sequence shown here is derived from an EMBL/GenBank/DDBJ whole genome shotgun (WGS) entry which is preliminary data.</text>
</comment>
<dbReference type="PRINTS" id="PR00420">
    <property type="entry name" value="RNGMNOXGNASE"/>
</dbReference>
<dbReference type="InterPro" id="IPR050407">
    <property type="entry name" value="Geranylgeranyl_reductase"/>
</dbReference>
<dbReference type="Proteomes" id="UP001183202">
    <property type="component" value="Unassembled WGS sequence"/>
</dbReference>
<feature type="domain" description="FAD-binding" evidence="1">
    <location>
        <begin position="2"/>
        <end position="38"/>
    </location>
</feature>